<reference evidence="2" key="2">
    <citation type="submission" date="2020-05" db="UniProtKB">
        <authorList>
            <consortium name="EnsemblMetazoa"/>
        </authorList>
    </citation>
    <scope>IDENTIFICATION</scope>
</reference>
<proteinExistence type="predicted"/>
<dbReference type="EMBL" id="KE525350">
    <property type="protein sequence ID" value="KFB51077.1"/>
    <property type="molecule type" value="Genomic_DNA"/>
</dbReference>
<dbReference type="VEuPathDB" id="VectorBase:ASIC019132"/>
<keyword evidence="3" id="KW-1185">Reference proteome</keyword>
<name>A0A084WLI3_ANOSI</name>
<gene>
    <name evidence="1" type="ORF">ZHAS_00019132</name>
</gene>
<reference evidence="1 3" key="1">
    <citation type="journal article" date="2014" name="BMC Genomics">
        <title>Genome sequence of Anopheles sinensis provides insight into genetics basis of mosquito competence for malaria parasites.</title>
        <authorList>
            <person name="Zhou D."/>
            <person name="Zhang D."/>
            <person name="Ding G."/>
            <person name="Shi L."/>
            <person name="Hou Q."/>
            <person name="Ye Y."/>
            <person name="Xu Y."/>
            <person name="Zhou H."/>
            <person name="Xiong C."/>
            <person name="Li S."/>
            <person name="Yu J."/>
            <person name="Hong S."/>
            <person name="Yu X."/>
            <person name="Zou P."/>
            <person name="Chen C."/>
            <person name="Chang X."/>
            <person name="Wang W."/>
            <person name="Lv Y."/>
            <person name="Sun Y."/>
            <person name="Ma L."/>
            <person name="Shen B."/>
            <person name="Zhu C."/>
        </authorList>
    </citation>
    <scope>NUCLEOTIDE SEQUENCE [LARGE SCALE GENOMIC DNA]</scope>
</reference>
<accession>A0A084WLI3</accession>
<dbReference type="Proteomes" id="UP000030765">
    <property type="component" value="Unassembled WGS sequence"/>
</dbReference>
<organism evidence="1">
    <name type="scientific">Anopheles sinensis</name>
    <name type="common">Mosquito</name>
    <dbReference type="NCBI Taxonomy" id="74873"/>
    <lineage>
        <taxon>Eukaryota</taxon>
        <taxon>Metazoa</taxon>
        <taxon>Ecdysozoa</taxon>
        <taxon>Arthropoda</taxon>
        <taxon>Hexapoda</taxon>
        <taxon>Insecta</taxon>
        <taxon>Pterygota</taxon>
        <taxon>Neoptera</taxon>
        <taxon>Endopterygota</taxon>
        <taxon>Diptera</taxon>
        <taxon>Nematocera</taxon>
        <taxon>Culicoidea</taxon>
        <taxon>Culicidae</taxon>
        <taxon>Anophelinae</taxon>
        <taxon>Anopheles</taxon>
    </lineage>
</organism>
<sequence>MENGQDGGGGLELHLQHMTLLVLHSMMVRVEDTTMWWQKIDTVIPSSPVCWRSLRTERTHYGDATTSAIDANCSCRLESD</sequence>
<dbReference type="EMBL" id="ATLV01024245">
    <property type="status" value="NOT_ANNOTATED_CDS"/>
    <property type="molecule type" value="Genomic_DNA"/>
</dbReference>
<evidence type="ECO:0000313" key="2">
    <source>
        <dbReference type="EnsemblMetazoa" id="ASIC019132-PA"/>
    </source>
</evidence>
<dbReference type="AlphaFoldDB" id="A0A084WLI3"/>
<protein>
    <submittedName>
        <fullName evidence="1 2">Uncharacterized protein</fullName>
    </submittedName>
</protein>
<evidence type="ECO:0000313" key="1">
    <source>
        <dbReference type="EMBL" id="KFB51077.1"/>
    </source>
</evidence>
<dbReference type="EnsemblMetazoa" id="ASIC019132-RA">
    <property type="protein sequence ID" value="ASIC019132-PA"/>
    <property type="gene ID" value="ASIC019132"/>
</dbReference>
<evidence type="ECO:0000313" key="3">
    <source>
        <dbReference type="Proteomes" id="UP000030765"/>
    </source>
</evidence>